<sequence>MDQSHIDDGARQLMELAQNIMIERGVTQKEALDIVKRALHLQSYLEIEDSWREKGDYDEATRQYLNVYKAVMGSDWEVPGWSQKDGVTTQKYAELALGEIIGMMRVCTGIAQCRHKLGDLQGALDWIEEVDILYQHAHYTIEIQLPWRVFDCPDSPAFYETRTIAYILAADIFFKLGNTAAAAHRRVAAFTQYATRKDYPDGANLELIVDFKECFKMTELRHPDPSLVSKLQVVDAALSVRGSWNKLPCPKSGRLHAGSRLGFSSFIWKGCMYIGGGMKNKDLHERKHYRDFFCLDLSKLDTWRELPPFDMPEHISGLWLSHTMVVHDSKAYLFTGRPQIDIFDLVSETWSCRWTAMELESVPWPYTGMTLMDYNMQVFDGCLYVFGGGHGDCQLGCNVLMKLDLATYKWTHLSGTSLPKVNKDLPGPRIYASSWMAGDRLFIFNGMANRTSAKQHGQPHGEDIDYPYDDMWSWSIPKQMWRRERVMGNAPSARCESACVYNPKLKQTVLFGGYSPCVGTDMGPGQGMQPFSYYADTFIYNHVTSTWRQVLTRGFPTYRAQSHLLADPDLGKTFLVGGYTNLEWIQTRRKHVSRSFDDIWQLSVDEEGGGYEEGAFEAESKTAQAGPWKRCFACGSVGRSQKCGGSCKGKAVFCDTQCLQDGWKEHKKVDKCGKLEKASK</sequence>
<dbReference type="PANTHER" id="PTHR46093:SF18">
    <property type="entry name" value="FIBRONECTIN TYPE-III DOMAIN-CONTAINING PROTEIN"/>
    <property type="match status" value="1"/>
</dbReference>
<proteinExistence type="predicted"/>
<dbReference type="Pfam" id="PF24681">
    <property type="entry name" value="Kelch_KLHDC2_KLHL20_DRC7"/>
    <property type="match status" value="1"/>
</dbReference>
<keyword evidence="4" id="KW-1185">Reference proteome</keyword>
<accession>A0A166HB25</accession>
<evidence type="ECO:0000256" key="2">
    <source>
        <dbReference type="ARBA" id="ARBA00022737"/>
    </source>
</evidence>
<dbReference type="PANTHER" id="PTHR46093">
    <property type="entry name" value="ACYL-COA-BINDING DOMAIN-CONTAINING PROTEIN 5"/>
    <property type="match status" value="1"/>
</dbReference>
<dbReference type="SUPFAM" id="SSF117281">
    <property type="entry name" value="Kelch motif"/>
    <property type="match status" value="1"/>
</dbReference>
<evidence type="ECO:0000313" key="3">
    <source>
        <dbReference type="EMBL" id="KZP18667.1"/>
    </source>
</evidence>
<dbReference type="Gene3D" id="2.120.10.80">
    <property type="entry name" value="Kelch-type beta propeller"/>
    <property type="match status" value="2"/>
</dbReference>
<evidence type="ECO:0008006" key="5">
    <source>
        <dbReference type="Google" id="ProtNLM"/>
    </source>
</evidence>
<gene>
    <name evidence="3" type="ORF">FIBSPDRAFT_791529</name>
</gene>
<dbReference type="OrthoDB" id="432528at2759"/>
<evidence type="ECO:0000313" key="4">
    <source>
        <dbReference type="Proteomes" id="UP000076532"/>
    </source>
</evidence>
<keyword evidence="1" id="KW-0880">Kelch repeat</keyword>
<dbReference type="InterPro" id="IPR015915">
    <property type="entry name" value="Kelch-typ_b-propeller"/>
</dbReference>
<keyword evidence="2" id="KW-0677">Repeat</keyword>
<evidence type="ECO:0000256" key="1">
    <source>
        <dbReference type="ARBA" id="ARBA00022441"/>
    </source>
</evidence>
<organism evidence="3 4">
    <name type="scientific">Athelia psychrophila</name>
    <dbReference type="NCBI Taxonomy" id="1759441"/>
    <lineage>
        <taxon>Eukaryota</taxon>
        <taxon>Fungi</taxon>
        <taxon>Dikarya</taxon>
        <taxon>Basidiomycota</taxon>
        <taxon>Agaricomycotina</taxon>
        <taxon>Agaricomycetes</taxon>
        <taxon>Agaricomycetidae</taxon>
        <taxon>Atheliales</taxon>
        <taxon>Atheliaceae</taxon>
        <taxon>Athelia</taxon>
    </lineage>
</organism>
<dbReference type="EMBL" id="KV417570">
    <property type="protein sequence ID" value="KZP18667.1"/>
    <property type="molecule type" value="Genomic_DNA"/>
</dbReference>
<reference evidence="3 4" key="1">
    <citation type="journal article" date="2016" name="Mol. Biol. Evol.">
        <title>Comparative Genomics of Early-Diverging Mushroom-Forming Fungi Provides Insights into the Origins of Lignocellulose Decay Capabilities.</title>
        <authorList>
            <person name="Nagy L.G."/>
            <person name="Riley R."/>
            <person name="Tritt A."/>
            <person name="Adam C."/>
            <person name="Daum C."/>
            <person name="Floudas D."/>
            <person name="Sun H."/>
            <person name="Yadav J.S."/>
            <person name="Pangilinan J."/>
            <person name="Larsson K.H."/>
            <person name="Matsuura K."/>
            <person name="Barry K."/>
            <person name="Labutti K."/>
            <person name="Kuo R."/>
            <person name="Ohm R.A."/>
            <person name="Bhattacharya S.S."/>
            <person name="Shirouzu T."/>
            <person name="Yoshinaga Y."/>
            <person name="Martin F.M."/>
            <person name="Grigoriev I.V."/>
            <person name="Hibbett D.S."/>
        </authorList>
    </citation>
    <scope>NUCLEOTIDE SEQUENCE [LARGE SCALE GENOMIC DNA]</scope>
    <source>
        <strain evidence="3 4">CBS 109695</strain>
    </source>
</reference>
<dbReference type="Proteomes" id="UP000076532">
    <property type="component" value="Unassembled WGS sequence"/>
</dbReference>
<dbReference type="STRING" id="436010.A0A166HB25"/>
<protein>
    <recommendedName>
        <fullName evidence="5">MYND-type domain-containing protein</fullName>
    </recommendedName>
</protein>
<name>A0A166HB25_9AGAM</name>
<dbReference type="AlphaFoldDB" id="A0A166HB25"/>